<dbReference type="CDD" id="cd03443">
    <property type="entry name" value="PaaI_thioesterase"/>
    <property type="match status" value="1"/>
</dbReference>
<dbReference type="InterPro" id="IPR006683">
    <property type="entry name" value="Thioestr_dom"/>
</dbReference>
<dbReference type="Proteomes" id="UP001303889">
    <property type="component" value="Unassembled WGS sequence"/>
</dbReference>
<reference evidence="2" key="1">
    <citation type="journal article" date="2023" name="Mol. Phylogenet. Evol.">
        <title>Genome-scale phylogeny and comparative genomics of the fungal order Sordariales.</title>
        <authorList>
            <person name="Hensen N."/>
            <person name="Bonometti L."/>
            <person name="Westerberg I."/>
            <person name="Brannstrom I.O."/>
            <person name="Guillou S."/>
            <person name="Cros-Aarteil S."/>
            <person name="Calhoun S."/>
            <person name="Haridas S."/>
            <person name="Kuo A."/>
            <person name="Mondo S."/>
            <person name="Pangilinan J."/>
            <person name="Riley R."/>
            <person name="LaButti K."/>
            <person name="Andreopoulos B."/>
            <person name="Lipzen A."/>
            <person name="Chen C."/>
            <person name="Yan M."/>
            <person name="Daum C."/>
            <person name="Ng V."/>
            <person name="Clum A."/>
            <person name="Steindorff A."/>
            <person name="Ohm R.A."/>
            <person name="Martin F."/>
            <person name="Silar P."/>
            <person name="Natvig D.O."/>
            <person name="Lalanne C."/>
            <person name="Gautier V."/>
            <person name="Ament-Velasquez S.L."/>
            <person name="Kruys A."/>
            <person name="Hutchinson M.I."/>
            <person name="Powell A.J."/>
            <person name="Barry K."/>
            <person name="Miller A.N."/>
            <person name="Grigoriev I.V."/>
            <person name="Debuchy R."/>
            <person name="Gladieux P."/>
            <person name="Hiltunen Thoren M."/>
            <person name="Johannesson H."/>
        </authorList>
    </citation>
    <scope>NUCLEOTIDE SEQUENCE</scope>
    <source>
        <strain evidence="2">CBS 103.79</strain>
    </source>
</reference>
<keyword evidence="3" id="KW-1185">Reference proteome</keyword>
<dbReference type="Gene3D" id="3.10.129.10">
    <property type="entry name" value="Hotdog Thioesterase"/>
    <property type="match status" value="1"/>
</dbReference>
<dbReference type="EMBL" id="MU856325">
    <property type="protein sequence ID" value="KAK3896957.1"/>
    <property type="molecule type" value="Genomic_DNA"/>
</dbReference>
<organism evidence="2 3">
    <name type="scientific">Staphylotrichum tortipilum</name>
    <dbReference type="NCBI Taxonomy" id="2831512"/>
    <lineage>
        <taxon>Eukaryota</taxon>
        <taxon>Fungi</taxon>
        <taxon>Dikarya</taxon>
        <taxon>Ascomycota</taxon>
        <taxon>Pezizomycotina</taxon>
        <taxon>Sordariomycetes</taxon>
        <taxon>Sordariomycetidae</taxon>
        <taxon>Sordariales</taxon>
        <taxon>Chaetomiaceae</taxon>
        <taxon>Staphylotrichum</taxon>
    </lineage>
</organism>
<dbReference type="Pfam" id="PF03061">
    <property type="entry name" value="4HBT"/>
    <property type="match status" value="1"/>
</dbReference>
<dbReference type="SUPFAM" id="SSF54637">
    <property type="entry name" value="Thioesterase/thiol ester dehydrase-isomerase"/>
    <property type="match status" value="1"/>
</dbReference>
<protein>
    <submittedName>
        <fullName evidence="2">HotDog domain-containing protein</fullName>
    </submittedName>
</protein>
<evidence type="ECO:0000259" key="1">
    <source>
        <dbReference type="Pfam" id="PF03061"/>
    </source>
</evidence>
<dbReference type="PANTHER" id="PTHR47260">
    <property type="entry name" value="UPF0644 PROTEIN PB2B4.06"/>
    <property type="match status" value="1"/>
</dbReference>
<dbReference type="InterPro" id="IPR029069">
    <property type="entry name" value="HotDog_dom_sf"/>
</dbReference>
<gene>
    <name evidence="2" type="ORF">C8A05DRAFT_39494</name>
</gene>
<sequence length="261" mass="27766">MSRHLRTLLAPVSAPLHNPPRVPVPGWLQFPTPRPQSRLIHTASAQQPVSDTIVDDEEAAFDRLVANHPLLAAFRAESAAATTTTTPTPLNTNPLTPTDGIILSRSALLPSPAHVPYNLTCTTLSGPGLISPRPYVFTDPARGAVIAFYRLGRRLAGHSGLVHGGVLAAVLDECMCRACFGRLEKKIAVTARLGVEYKAPVRVGGVVVVVAETGGVEGRKAWVDARVVKAEEGEGGKVLVKAEGLFVEPRWAGEMDGIYHG</sequence>
<feature type="domain" description="Thioesterase" evidence="1">
    <location>
        <begin position="160"/>
        <end position="234"/>
    </location>
</feature>
<dbReference type="AlphaFoldDB" id="A0AAN6RML6"/>
<evidence type="ECO:0000313" key="3">
    <source>
        <dbReference type="Proteomes" id="UP001303889"/>
    </source>
</evidence>
<evidence type="ECO:0000313" key="2">
    <source>
        <dbReference type="EMBL" id="KAK3896957.1"/>
    </source>
</evidence>
<dbReference type="InterPro" id="IPR052061">
    <property type="entry name" value="PTE-AB_protein"/>
</dbReference>
<proteinExistence type="predicted"/>
<reference evidence="2" key="2">
    <citation type="submission" date="2023-05" db="EMBL/GenBank/DDBJ databases">
        <authorList>
            <consortium name="Lawrence Berkeley National Laboratory"/>
            <person name="Steindorff A."/>
            <person name="Hensen N."/>
            <person name="Bonometti L."/>
            <person name="Westerberg I."/>
            <person name="Brannstrom I.O."/>
            <person name="Guillou S."/>
            <person name="Cros-Aarteil S."/>
            <person name="Calhoun S."/>
            <person name="Haridas S."/>
            <person name="Kuo A."/>
            <person name="Mondo S."/>
            <person name="Pangilinan J."/>
            <person name="Riley R."/>
            <person name="Labutti K."/>
            <person name="Andreopoulos B."/>
            <person name="Lipzen A."/>
            <person name="Chen C."/>
            <person name="Yanf M."/>
            <person name="Daum C."/>
            <person name="Ng V."/>
            <person name="Clum A."/>
            <person name="Ohm R."/>
            <person name="Martin F."/>
            <person name="Silar P."/>
            <person name="Natvig D."/>
            <person name="Lalanne C."/>
            <person name="Gautier V."/>
            <person name="Ament-Velasquez S.L."/>
            <person name="Kruys A."/>
            <person name="Hutchinson M.I."/>
            <person name="Powell A.J."/>
            <person name="Barry K."/>
            <person name="Miller A.N."/>
            <person name="Grigoriev I.V."/>
            <person name="Debuchy R."/>
            <person name="Gladieux P."/>
            <person name="Thoren M.H."/>
            <person name="Johannesson H."/>
        </authorList>
    </citation>
    <scope>NUCLEOTIDE SEQUENCE</scope>
    <source>
        <strain evidence="2">CBS 103.79</strain>
    </source>
</reference>
<comment type="caution">
    <text evidence="2">The sequence shown here is derived from an EMBL/GenBank/DDBJ whole genome shotgun (WGS) entry which is preliminary data.</text>
</comment>
<accession>A0AAN6RML6</accession>
<dbReference type="PANTHER" id="PTHR47260:SF6">
    <property type="entry name" value="THIOESTERASE DOMAIN-CONTAINING PROTEIN"/>
    <property type="match status" value="1"/>
</dbReference>
<name>A0AAN6RML6_9PEZI</name>